<reference evidence="2 3" key="1">
    <citation type="submission" date="2014-04" db="EMBL/GenBank/DDBJ databases">
        <authorList>
            <consortium name="DOE Joint Genome Institute"/>
            <person name="Kuo A."/>
            <person name="Martino E."/>
            <person name="Perotto S."/>
            <person name="Kohler A."/>
            <person name="Nagy L.G."/>
            <person name="Floudas D."/>
            <person name="Copeland A."/>
            <person name="Barry K.W."/>
            <person name="Cichocki N."/>
            <person name="Veneault-Fourrey C."/>
            <person name="LaButti K."/>
            <person name="Lindquist E.A."/>
            <person name="Lipzen A."/>
            <person name="Lundell T."/>
            <person name="Morin E."/>
            <person name="Murat C."/>
            <person name="Sun H."/>
            <person name="Tunlid A."/>
            <person name="Henrissat B."/>
            <person name="Grigoriev I.V."/>
            <person name="Hibbett D.S."/>
            <person name="Martin F."/>
            <person name="Nordberg H.P."/>
            <person name="Cantor M.N."/>
            <person name="Hua S.X."/>
        </authorList>
    </citation>
    <scope>NUCLEOTIDE SEQUENCE [LARGE SCALE GENOMIC DNA]</scope>
    <source>
        <strain evidence="2 3">Zn</strain>
    </source>
</reference>
<accession>A0A0C3GT02</accession>
<dbReference type="OrthoDB" id="3554730at2759"/>
<feature type="compositionally biased region" description="Polar residues" evidence="1">
    <location>
        <begin position="1"/>
        <end position="10"/>
    </location>
</feature>
<proteinExistence type="predicted"/>
<evidence type="ECO:0000313" key="3">
    <source>
        <dbReference type="Proteomes" id="UP000054321"/>
    </source>
</evidence>
<organism evidence="2 3">
    <name type="scientific">Oidiodendron maius (strain Zn)</name>
    <dbReference type="NCBI Taxonomy" id="913774"/>
    <lineage>
        <taxon>Eukaryota</taxon>
        <taxon>Fungi</taxon>
        <taxon>Dikarya</taxon>
        <taxon>Ascomycota</taxon>
        <taxon>Pezizomycotina</taxon>
        <taxon>Leotiomycetes</taxon>
        <taxon>Leotiomycetes incertae sedis</taxon>
        <taxon>Myxotrichaceae</taxon>
        <taxon>Oidiodendron</taxon>
    </lineage>
</organism>
<dbReference type="InParanoid" id="A0A0C3GT02"/>
<protein>
    <recommendedName>
        <fullName evidence="4">Transposase Tc1-like domain-containing protein</fullName>
    </recommendedName>
</protein>
<dbReference type="HOGENOM" id="CLU_1475580_0_0_1"/>
<sequence length="197" mass="23052">MASQESNTTCESLPESEIPTESELEELSEIPTDSLDTTRDQRIAIKTALLFKVPWSKIRQELHVTNRQIQYANRHRATPQKKKRCGTKAKLSTPQKKALEEWLLESPSRRHIPWRQIPLCAPEFSDIGEQAIYTAMKSLGYCRRVAKRKGFSDDPEVMRQRLEFARQAINWSQERLYSQNLFQTRCGQWVERIHSHL</sequence>
<keyword evidence="3" id="KW-1185">Reference proteome</keyword>
<name>A0A0C3GT02_OIDMZ</name>
<dbReference type="Proteomes" id="UP000054321">
    <property type="component" value="Unassembled WGS sequence"/>
</dbReference>
<feature type="region of interest" description="Disordered" evidence="1">
    <location>
        <begin position="1"/>
        <end position="35"/>
    </location>
</feature>
<dbReference type="EMBL" id="KN832879">
    <property type="protein sequence ID" value="KIM99105.1"/>
    <property type="molecule type" value="Genomic_DNA"/>
</dbReference>
<evidence type="ECO:0008006" key="4">
    <source>
        <dbReference type="Google" id="ProtNLM"/>
    </source>
</evidence>
<feature type="compositionally biased region" description="Acidic residues" evidence="1">
    <location>
        <begin position="18"/>
        <end position="28"/>
    </location>
</feature>
<evidence type="ECO:0000313" key="2">
    <source>
        <dbReference type="EMBL" id="KIM99105.1"/>
    </source>
</evidence>
<reference evidence="3" key="2">
    <citation type="submission" date="2015-01" db="EMBL/GenBank/DDBJ databases">
        <title>Evolutionary Origins and Diversification of the Mycorrhizal Mutualists.</title>
        <authorList>
            <consortium name="DOE Joint Genome Institute"/>
            <consortium name="Mycorrhizal Genomics Consortium"/>
            <person name="Kohler A."/>
            <person name="Kuo A."/>
            <person name="Nagy L.G."/>
            <person name="Floudas D."/>
            <person name="Copeland A."/>
            <person name="Barry K.W."/>
            <person name="Cichocki N."/>
            <person name="Veneault-Fourrey C."/>
            <person name="LaButti K."/>
            <person name="Lindquist E.A."/>
            <person name="Lipzen A."/>
            <person name="Lundell T."/>
            <person name="Morin E."/>
            <person name="Murat C."/>
            <person name="Riley R."/>
            <person name="Ohm R."/>
            <person name="Sun H."/>
            <person name="Tunlid A."/>
            <person name="Henrissat B."/>
            <person name="Grigoriev I.V."/>
            <person name="Hibbett D.S."/>
            <person name="Martin F."/>
        </authorList>
    </citation>
    <scope>NUCLEOTIDE SEQUENCE [LARGE SCALE GENOMIC DNA]</scope>
    <source>
        <strain evidence="3">Zn</strain>
    </source>
</reference>
<dbReference type="AlphaFoldDB" id="A0A0C3GT02"/>
<evidence type="ECO:0000256" key="1">
    <source>
        <dbReference type="SAM" id="MobiDB-lite"/>
    </source>
</evidence>
<gene>
    <name evidence="2" type="ORF">OIDMADRAFT_56273</name>
</gene>